<evidence type="ECO:0000313" key="3">
    <source>
        <dbReference type="EMBL" id="MEH0560332.1"/>
    </source>
</evidence>
<reference evidence="3 4" key="1">
    <citation type="submission" date="2023-04" db="EMBL/GenBank/DDBJ databases">
        <title>Genomic diversity of scab-causing Streptomyces spp. in the province of Quebec, Canada.</title>
        <authorList>
            <person name="Biessy A."/>
            <person name="Cadieux M."/>
            <person name="Ciotola M."/>
            <person name="Filion M."/>
        </authorList>
    </citation>
    <scope>NUCLEOTIDE SEQUENCE [LARGE SCALE GENOMIC DNA]</scope>
    <source>
        <strain evidence="3 4">B21-103</strain>
    </source>
</reference>
<feature type="region of interest" description="Disordered" evidence="1">
    <location>
        <begin position="1"/>
        <end position="50"/>
    </location>
</feature>
<dbReference type="Pfam" id="PF14280">
    <property type="entry name" value="DUF4365"/>
    <property type="match status" value="1"/>
</dbReference>
<dbReference type="Proteomes" id="UP001382181">
    <property type="component" value="Unassembled WGS sequence"/>
</dbReference>
<organism evidence="3 4">
    <name type="scientific">Streptomyces silvae</name>
    <dbReference type="NCBI Taxonomy" id="2803812"/>
    <lineage>
        <taxon>Bacteria</taxon>
        <taxon>Bacillati</taxon>
        <taxon>Actinomycetota</taxon>
        <taxon>Actinomycetes</taxon>
        <taxon>Kitasatosporales</taxon>
        <taxon>Streptomycetaceae</taxon>
        <taxon>Streptomyces</taxon>
    </lineage>
</organism>
<feature type="compositionally biased region" description="Low complexity" evidence="1">
    <location>
        <begin position="39"/>
        <end position="50"/>
    </location>
</feature>
<proteinExistence type="predicted"/>
<dbReference type="RefSeq" id="WP_319223859.1">
    <property type="nucleotide sequence ID" value="NZ_JARUMK010000001.1"/>
</dbReference>
<dbReference type="InterPro" id="IPR025375">
    <property type="entry name" value="DUF4365"/>
</dbReference>
<name>A0ABU8A1T5_9ACTN</name>
<keyword evidence="4" id="KW-1185">Reference proteome</keyword>
<accession>A0ABU8A1T5</accession>
<feature type="domain" description="DUF4365" evidence="2">
    <location>
        <begin position="66"/>
        <end position="212"/>
    </location>
</feature>
<gene>
    <name evidence="3" type="ORF">QBA37_13905</name>
</gene>
<sequence>MNERPAARRHYYGVPVQGNSGEWDATGTPVSAALPHPTEPAAATGTPTEPWLEPVAMGDTNHKGDFGEQFVRALATAANLNVSSSRDRLGIDWELTYPGRGGTRKFPQIHAQVKCWNRPDETGDSWRYPLRVHNYNLLSGRDFYVPRFLFLVVVPENPGEWVEATHEGLLLRHAAYWACFHDNDLTDRPRNNSLTVSVPKANLLTTETLHDLFGPEFQEKLGVS</sequence>
<evidence type="ECO:0000259" key="2">
    <source>
        <dbReference type="Pfam" id="PF14280"/>
    </source>
</evidence>
<protein>
    <submittedName>
        <fullName evidence="3">DUF4365 domain-containing protein</fullName>
    </submittedName>
</protein>
<evidence type="ECO:0000256" key="1">
    <source>
        <dbReference type="SAM" id="MobiDB-lite"/>
    </source>
</evidence>
<evidence type="ECO:0000313" key="4">
    <source>
        <dbReference type="Proteomes" id="UP001382181"/>
    </source>
</evidence>
<comment type="caution">
    <text evidence="3">The sequence shown here is derived from an EMBL/GenBank/DDBJ whole genome shotgun (WGS) entry which is preliminary data.</text>
</comment>
<dbReference type="EMBL" id="JARUMK010000001">
    <property type="protein sequence ID" value="MEH0560332.1"/>
    <property type="molecule type" value="Genomic_DNA"/>
</dbReference>